<feature type="compositionally biased region" description="Low complexity" evidence="1">
    <location>
        <begin position="164"/>
        <end position="182"/>
    </location>
</feature>
<gene>
    <name evidence="3" type="ORF">AB0K36_17960</name>
</gene>
<organism evidence="3 4">
    <name type="scientific">Streptomyces kurssanovii</name>
    <dbReference type="NCBI Taxonomy" id="67312"/>
    <lineage>
        <taxon>Bacteria</taxon>
        <taxon>Bacillati</taxon>
        <taxon>Actinomycetota</taxon>
        <taxon>Actinomycetes</taxon>
        <taxon>Kitasatosporales</taxon>
        <taxon>Streptomycetaceae</taxon>
        <taxon>Streptomyces</taxon>
    </lineage>
</organism>
<dbReference type="Proteomes" id="UP001552521">
    <property type="component" value="Unassembled WGS sequence"/>
</dbReference>
<evidence type="ECO:0000313" key="4">
    <source>
        <dbReference type="Proteomes" id="UP001552521"/>
    </source>
</evidence>
<evidence type="ECO:0000313" key="3">
    <source>
        <dbReference type="EMBL" id="MEV4682659.1"/>
    </source>
</evidence>
<feature type="compositionally biased region" description="Polar residues" evidence="1">
    <location>
        <begin position="239"/>
        <end position="249"/>
    </location>
</feature>
<accession>A0ABV3HVP5</accession>
<protein>
    <submittedName>
        <fullName evidence="3">Uncharacterized protein</fullName>
    </submittedName>
</protein>
<comment type="caution">
    <text evidence="3">The sequence shown here is derived from an EMBL/GenBank/DDBJ whole genome shotgun (WGS) entry which is preliminary data.</text>
</comment>
<keyword evidence="4" id="KW-1185">Reference proteome</keyword>
<evidence type="ECO:0000256" key="2">
    <source>
        <dbReference type="SAM" id="Phobius"/>
    </source>
</evidence>
<evidence type="ECO:0000256" key="1">
    <source>
        <dbReference type="SAM" id="MobiDB-lite"/>
    </source>
</evidence>
<keyword evidence="2" id="KW-0472">Membrane</keyword>
<feature type="compositionally biased region" description="Basic residues" evidence="1">
    <location>
        <begin position="80"/>
        <end position="95"/>
    </location>
</feature>
<proteinExistence type="predicted"/>
<reference evidence="3 4" key="1">
    <citation type="submission" date="2024-06" db="EMBL/GenBank/DDBJ databases">
        <title>The Natural Products Discovery Center: Release of the First 8490 Sequenced Strains for Exploring Actinobacteria Biosynthetic Diversity.</title>
        <authorList>
            <person name="Kalkreuter E."/>
            <person name="Kautsar S.A."/>
            <person name="Yang D."/>
            <person name="Bader C.D."/>
            <person name="Teijaro C.N."/>
            <person name="Fluegel L."/>
            <person name="Davis C.M."/>
            <person name="Simpson J.R."/>
            <person name="Lauterbach L."/>
            <person name="Steele A.D."/>
            <person name="Gui C."/>
            <person name="Meng S."/>
            <person name="Li G."/>
            <person name="Viehrig K."/>
            <person name="Ye F."/>
            <person name="Su P."/>
            <person name="Kiefer A.F."/>
            <person name="Nichols A."/>
            <person name="Cepeda A.J."/>
            <person name="Yan W."/>
            <person name="Fan B."/>
            <person name="Jiang Y."/>
            <person name="Adhikari A."/>
            <person name="Zheng C.-J."/>
            <person name="Schuster L."/>
            <person name="Cowan T.M."/>
            <person name="Smanski M.J."/>
            <person name="Chevrette M.G."/>
            <person name="De Carvalho L.P.S."/>
            <person name="Shen B."/>
        </authorList>
    </citation>
    <scope>NUCLEOTIDE SEQUENCE [LARGE SCALE GENOMIC DNA]</scope>
    <source>
        <strain evidence="3 4">NPDC049344</strain>
    </source>
</reference>
<feature type="compositionally biased region" description="Low complexity" evidence="1">
    <location>
        <begin position="202"/>
        <end position="219"/>
    </location>
</feature>
<keyword evidence="2" id="KW-1133">Transmembrane helix</keyword>
<feature type="region of interest" description="Disordered" evidence="1">
    <location>
        <begin position="117"/>
        <end position="251"/>
    </location>
</feature>
<name>A0ABV3HVP5_9ACTN</name>
<feature type="transmembrane region" description="Helical" evidence="2">
    <location>
        <begin position="96"/>
        <end position="114"/>
    </location>
</feature>
<feature type="region of interest" description="Disordered" evidence="1">
    <location>
        <begin position="58"/>
        <end position="95"/>
    </location>
</feature>
<dbReference type="EMBL" id="JBFAQK010000022">
    <property type="protein sequence ID" value="MEV4682659.1"/>
    <property type="molecule type" value="Genomic_DNA"/>
</dbReference>
<dbReference type="RefSeq" id="WP_364594945.1">
    <property type="nucleotide sequence ID" value="NZ_JBFAQK010000022.1"/>
</dbReference>
<keyword evidence="2" id="KW-0812">Transmembrane</keyword>
<sequence>MDYCSSCRRHLNGALVCPGCGAYAPDIAPPTHRVGTTAATAATAWEPYGAEEFPARPEAASGIGQDGATAGGTSTGQGRAARRRQLARWKKNKRRAAAGTALAIVGGALTIAALPTDSGKGGASAAAAPDPTVPDEARKSRPVASPTQPAERATKSPEPRSSEAAVSAPRTAPASSAPTTAPDRAVPARTVSAAPEAPQARPTKAPDSPTTAPATTDPAVRPSPTAPATSGSGADEPQTRPTDTATTSPAKVCLLVLCLG</sequence>
<feature type="compositionally biased region" description="Basic and acidic residues" evidence="1">
    <location>
        <begin position="152"/>
        <end position="161"/>
    </location>
</feature>